<dbReference type="Proteomes" id="UP000701801">
    <property type="component" value="Unassembled WGS sequence"/>
</dbReference>
<feature type="region of interest" description="Disordered" evidence="1">
    <location>
        <begin position="46"/>
        <end position="90"/>
    </location>
</feature>
<evidence type="ECO:0000313" key="3">
    <source>
        <dbReference type="Proteomes" id="UP000701801"/>
    </source>
</evidence>
<reference evidence="2" key="1">
    <citation type="submission" date="2021-07" db="EMBL/GenBank/DDBJ databases">
        <authorList>
            <person name="Durling M."/>
        </authorList>
    </citation>
    <scope>NUCLEOTIDE SEQUENCE</scope>
</reference>
<sequence length="205" mass="22944">MGLVVKKALDRVVGRATQGRDARLTLEDLSVASYKKNLVLCNRPPELTHRTNEDSSETCKLPKSYTHERTERAEAASDPGGAGDGVNTSKFRHKTRQIDRSSGHFSTYGIVRPVWGGRGRGRFAPVMKETWESGTRGDVMAMGSSREIRGNGFACIWKRRINQFRGRGTDLKWIERIMAHTSGKFLMTLGFEVEVVERVEEGATE</sequence>
<dbReference type="EMBL" id="CAJVRM010000151">
    <property type="protein sequence ID" value="CAG8975792.1"/>
    <property type="molecule type" value="Genomic_DNA"/>
</dbReference>
<feature type="compositionally biased region" description="Basic and acidic residues" evidence="1">
    <location>
        <begin position="65"/>
        <end position="75"/>
    </location>
</feature>
<gene>
    <name evidence="2" type="ORF">HYALB_00008233</name>
</gene>
<accession>A0A9N9LMI7</accession>
<evidence type="ECO:0000313" key="2">
    <source>
        <dbReference type="EMBL" id="CAG8975792.1"/>
    </source>
</evidence>
<evidence type="ECO:0000256" key="1">
    <source>
        <dbReference type="SAM" id="MobiDB-lite"/>
    </source>
</evidence>
<name>A0A9N9LMI7_9HELO</name>
<proteinExistence type="predicted"/>
<protein>
    <submittedName>
        <fullName evidence="2">Uncharacterized protein</fullName>
    </submittedName>
</protein>
<keyword evidence="3" id="KW-1185">Reference proteome</keyword>
<dbReference type="AlphaFoldDB" id="A0A9N9LMI7"/>
<organism evidence="2 3">
    <name type="scientific">Hymenoscyphus albidus</name>
    <dbReference type="NCBI Taxonomy" id="595503"/>
    <lineage>
        <taxon>Eukaryota</taxon>
        <taxon>Fungi</taxon>
        <taxon>Dikarya</taxon>
        <taxon>Ascomycota</taxon>
        <taxon>Pezizomycotina</taxon>
        <taxon>Leotiomycetes</taxon>
        <taxon>Helotiales</taxon>
        <taxon>Helotiaceae</taxon>
        <taxon>Hymenoscyphus</taxon>
    </lineage>
</organism>
<comment type="caution">
    <text evidence="2">The sequence shown here is derived from an EMBL/GenBank/DDBJ whole genome shotgun (WGS) entry which is preliminary data.</text>
</comment>